<dbReference type="Proteomes" id="UP001628281">
    <property type="component" value="Unassembled WGS sequence"/>
</dbReference>
<feature type="non-terminal residue" evidence="1">
    <location>
        <position position="1"/>
    </location>
</feature>
<evidence type="ECO:0000313" key="2">
    <source>
        <dbReference type="Proteomes" id="UP001628281"/>
    </source>
</evidence>
<name>A0ABW8VK56_9PROT</name>
<organism evidence="1 2">
    <name type="scientific">Azospirillum argentinense</name>
    <dbReference type="NCBI Taxonomy" id="2970906"/>
    <lineage>
        <taxon>Bacteria</taxon>
        <taxon>Pseudomonadati</taxon>
        <taxon>Pseudomonadota</taxon>
        <taxon>Alphaproteobacteria</taxon>
        <taxon>Rhodospirillales</taxon>
        <taxon>Azospirillaceae</taxon>
        <taxon>Azospirillum</taxon>
    </lineage>
</organism>
<proteinExistence type="predicted"/>
<protein>
    <submittedName>
        <fullName evidence="1">Uncharacterized protein</fullName>
    </submittedName>
</protein>
<comment type="caution">
    <text evidence="1">The sequence shown here is derived from an EMBL/GenBank/DDBJ whole genome shotgun (WGS) entry which is preliminary data.</text>
</comment>
<dbReference type="RefSeq" id="WP_407825939.1">
    <property type="nucleotide sequence ID" value="NZ_JBJLSN010000097.1"/>
</dbReference>
<accession>A0ABW8VK56</accession>
<reference evidence="1 2" key="1">
    <citation type="submission" date="2024-11" db="EMBL/GenBank/DDBJ databases">
        <title>Draft genome sequences of two bacteria associated to sugarcane roots in Colombia.</title>
        <authorList>
            <person name="Pardo-Diaz S."/>
            <person name="Masmela-Mendoza J."/>
            <person name="Delgadillo-Duran P."/>
            <person name="Bautista E.J."/>
            <person name="Rojas-Tapias D.F."/>
        </authorList>
    </citation>
    <scope>NUCLEOTIDE SEQUENCE [LARGE SCALE GENOMIC DNA]</scope>
    <source>
        <strain evidence="1 2">Ap18</strain>
    </source>
</reference>
<dbReference type="EMBL" id="JBJLSN010000097">
    <property type="protein sequence ID" value="MFL7905771.1"/>
    <property type="molecule type" value="Genomic_DNA"/>
</dbReference>
<gene>
    <name evidence="1" type="ORF">ACJ41P_31905</name>
</gene>
<keyword evidence="2" id="KW-1185">Reference proteome</keyword>
<sequence>YNRVLAANMGSLDKSRIGDTRMGSRQEYVMPNPLDWLIDRYSDRPRALQKMIDLADRLPARWDTEQESRYRDRMTRLASTVLEVANDMTVADKPIAFRERFTAATALEIQRFVVYLVYLSLPDRDWPQPVAWDSEVGCPRVYHLDSMLEHAERLVLTLVALWLQGEV</sequence>
<evidence type="ECO:0000313" key="1">
    <source>
        <dbReference type="EMBL" id="MFL7905771.1"/>
    </source>
</evidence>